<comment type="caution">
    <text evidence="2">The sequence shown here is derived from an EMBL/GenBank/DDBJ whole genome shotgun (WGS) entry which is preliminary data.</text>
</comment>
<gene>
    <name evidence="2" type="ORF">RND81_07G016200</name>
</gene>
<evidence type="ECO:0000313" key="3">
    <source>
        <dbReference type="Proteomes" id="UP001443914"/>
    </source>
</evidence>
<dbReference type="Proteomes" id="UP001443914">
    <property type="component" value="Unassembled WGS sequence"/>
</dbReference>
<organism evidence="2 3">
    <name type="scientific">Saponaria officinalis</name>
    <name type="common">Common soapwort</name>
    <name type="synonym">Lychnis saponaria</name>
    <dbReference type="NCBI Taxonomy" id="3572"/>
    <lineage>
        <taxon>Eukaryota</taxon>
        <taxon>Viridiplantae</taxon>
        <taxon>Streptophyta</taxon>
        <taxon>Embryophyta</taxon>
        <taxon>Tracheophyta</taxon>
        <taxon>Spermatophyta</taxon>
        <taxon>Magnoliopsida</taxon>
        <taxon>eudicotyledons</taxon>
        <taxon>Gunneridae</taxon>
        <taxon>Pentapetalae</taxon>
        <taxon>Caryophyllales</taxon>
        <taxon>Caryophyllaceae</taxon>
        <taxon>Caryophylleae</taxon>
        <taxon>Saponaria</taxon>
    </lineage>
</organism>
<evidence type="ECO:0000313" key="2">
    <source>
        <dbReference type="EMBL" id="KAK9704865.1"/>
    </source>
</evidence>
<dbReference type="EMBL" id="JBDFQZ010000007">
    <property type="protein sequence ID" value="KAK9704865.1"/>
    <property type="molecule type" value="Genomic_DNA"/>
</dbReference>
<accession>A0AAW1JL67</accession>
<protein>
    <submittedName>
        <fullName evidence="2">Uncharacterized protein</fullName>
    </submittedName>
</protein>
<dbReference type="AlphaFoldDB" id="A0AAW1JL67"/>
<sequence>MGKCLHGFDGRSRLTIGHLRNCFLLCIFVGRIIVLTGANLLSLSGWLYVLHILLELSCLMSFTFCSLKKPGPVLKHANYVRVWTNYIASSPTPAASGGT</sequence>
<proteinExistence type="predicted"/>
<keyword evidence="1" id="KW-0812">Transmembrane</keyword>
<reference evidence="2" key="1">
    <citation type="submission" date="2024-03" db="EMBL/GenBank/DDBJ databases">
        <title>WGS assembly of Saponaria officinalis var. Norfolk2.</title>
        <authorList>
            <person name="Jenkins J."/>
            <person name="Shu S."/>
            <person name="Grimwood J."/>
            <person name="Barry K."/>
            <person name="Goodstein D."/>
            <person name="Schmutz J."/>
            <person name="Leebens-Mack J."/>
            <person name="Osbourn A."/>
        </authorList>
    </citation>
    <scope>NUCLEOTIDE SEQUENCE [LARGE SCALE GENOMIC DNA]</scope>
    <source>
        <strain evidence="2">JIC</strain>
    </source>
</reference>
<name>A0AAW1JL67_SAPOF</name>
<keyword evidence="1" id="KW-1133">Transmembrane helix</keyword>
<feature type="transmembrane region" description="Helical" evidence="1">
    <location>
        <begin position="46"/>
        <end position="67"/>
    </location>
</feature>
<feature type="transmembrane region" description="Helical" evidence="1">
    <location>
        <begin position="21"/>
        <end position="40"/>
    </location>
</feature>
<keyword evidence="3" id="KW-1185">Reference proteome</keyword>
<keyword evidence="1" id="KW-0472">Membrane</keyword>
<evidence type="ECO:0000256" key="1">
    <source>
        <dbReference type="SAM" id="Phobius"/>
    </source>
</evidence>